<feature type="transmembrane region" description="Helical" evidence="5">
    <location>
        <begin position="343"/>
        <end position="364"/>
    </location>
</feature>
<dbReference type="Proteomes" id="UP001367676">
    <property type="component" value="Unassembled WGS sequence"/>
</dbReference>
<feature type="transmembrane region" description="Helical" evidence="5">
    <location>
        <begin position="223"/>
        <end position="241"/>
    </location>
</feature>
<comment type="subcellular location">
    <subcellularLocation>
        <location evidence="1">Membrane</location>
        <topology evidence="1">Multi-pass membrane protein</topology>
    </subcellularLocation>
</comment>
<evidence type="ECO:0000313" key="7">
    <source>
        <dbReference type="EMBL" id="KAK7604498.1"/>
    </source>
</evidence>
<evidence type="ECO:0000256" key="3">
    <source>
        <dbReference type="ARBA" id="ARBA00022989"/>
    </source>
</evidence>
<feature type="transmembrane region" description="Helical" evidence="5">
    <location>
        <begin position="166"/>
        <end position="183"/>
    </location>
</feature>
<proteinExistence type="predicted"/>
<keyword evidence="3 5" id="KW-1133">Transmembrane helix</keyword>
<dbReference type="AlphaFoldDB" id="A0AAN9TUN4"/>
<evidence type="ECO:0000256" key="4">
    <source>
        <dbReference type="ARBA" id="ARBA00023136"/>
    </source>
</evidence>
<gene>
    <name evidence="7" type="ORF">V9T40_005684</name>
</gene>
<keyword evidence="2 5" id="KW-0812">Transmembrane</keyword>
<feature type="transmembrane region" description="Helical" evidence="5">
    <location>
        <begin position="301"/>
        <end position="323"/>
    </location>
</feature>
<accession>A0AAN9TUN4</accession>
<keyword evidence="8" id="KW-1185">Reference proteome</keyword>
<dbReference type="GO" id="GO:0016020">
    <property type="term" value="C:membrane"/>
    <property type="evidence" value="ECO:0007669"/>
    <property type="project" value="UniProtKB-SubCell"/>
</dbReference>
<evidence type="ECO:0000256" key="5">
    <source>
        <dbReference type="SAM" id="Phobius"/>
    </source>
</evidence>
<feature type="transmembrane region" description="Helical" evidence="5">
    <location>
        <begin position="371"/>
        <end position="390"/>
    </location>
</feature>
<dbReference type="PROSITE" id="PS50850">
    <property type="entry name" value="MFS"/>
    <property type="match status" value="1"/>
</dbReference>
<dbReference type="InterPro" id="IPR005828">
    <property type="entry name" value="MFS_sugar_transport-like"/>
</dbReference>
<feature type="transmembrane region" description="Helical" evidence="5">
    <location>
        <begin position="195"/>
        <end position="217"/>
    </location>
</feature>
<dbReference type="GO" id="GO:0022857">
    <property type="term" value="F:transmembrane transporter activity"/>
    <property type="evidence" value="ECO:0007669"/>
    <property type="project" value="InterPro"/>
</dbReference>
<dbReference type="SUPFAM" id="SSF103473">
    <property type="entry name" value="MFS general substrate transporter"/>
    <property type="match status" value="1"/>
</dbReference>
<evidence type="ECO:0000256" key="2">
    <source>
        <dbReference type="ARBA" id="ARBA00022692"/>
    </source>
</evidence>
<evidence type="ECO:0000313" key="8">
    <source>
        <dbReference type="Proteomes" id="UP001367676"/>
    </source>
</evidence>
<sequence>MHIMSYVFFVDNYPHYCDIPSLEMSGWTSEQIRNISLPKMQSPHEYGCEYYNYNYSFLSTMSFEEAFNYVHSLRKVPELMPCRKHKYENTDSVVSEWNLVCDRYYYRTHIQSAYALGKFFGASFFGVLADKYGRRSSFSLAASCFAISAALAAFCDYFYLFLCIRFLIGFGAVGCYGTAYTLLSELHVGSSKTLVCCAFNISYAIGMIILVALAYYIRFWKTLLIAMSIPTLILPSFYWFLPESPQWLLSQKRSEDAWKMLHRLDPSITPFLNSPKIVRQTSAENTTKAVSPKRFKPFIKFAALFSTSTLAIRTLICFFVWFAVSAMYYGLAFNGDNLTVNQYTYIAINGVLEIFSYLSPVLLLNLFGRKGASLLLFTLTGFLLLSIMFISKDLGIVILIIALLGRFFATSAYVIFALFTSELFPTVIRNTAIGASLTMSHVGTFISPYIVDILGAYRWYIPSTIFGLFSIMSIFFVCFLPETKNKPSYNNIEEMVSSNESRLTS</sequence>
<feature type="domain" description="Major facilitator superfamily (MFS) profile" evidence="6">
    <location>
        <begin position="54"/>
        <end position="485"/>
    </location>
</feature>
<name>A0AAN9TUN4_9HEMI</name>
<keyword evidence="4 5" id="KW-0472">Membrane</keyword>
<dbReference type="InterPro" id="IPR036259">
    <property type="entry name" value="MFS_trans_sf"/>
</dbReference>
<dbReference type="Pfam" id="PF00083">
    <property type="entry name" value="Sugar_tr"/>
    <property type="match status" value="1"/>
</dbReference>
<dbReference type="EMBL" id="JBBCAQ010000003">
    <property type="protein sequence ID" value="KAK7604498.1"/>
    <property type="molecule type" value="Genomic_DNA"/>
</dbReference>
<dbReference type="Gene3D" id="1.20.1250.20">
    <property type="entry name" value="MFS general substrate transporter like domains"/>
    <property type="match status" value="1"/>
</dbReference>
<evidence type="ECO:0000256" key="1">
    <source>
        <dbReference type="ARBA" id="ARBA00004141"/>
    </source>
</evidence>
<feature type="transmembrane region" description="Helical" evidence="5">
    <location>
        <begin position="457"/>
        <end position="480"/>
    </location>
</feature>
<protein>
    <recommendedName>
        <fullName evidence="6">Major facilitator superfamily (MFS) profile domain-containing protein</fullName>
    </recommendedName>
</protein>
<comment type="caution">
    <text evidence="7">The sequence shown here is derived from an EMBL/GenBank/DDBJ whole genome shotgun (WGS) entry which is preliminary data.</text>
</comment>
<feature type="transmembrane region" description="Helical" evidence="5">
    <location>
        <begin position="138"/>
        <end position="160"/>
    </location>
</feature>
<dbReference type="InterPro" id="IPR020846">
    <property type="entry name" value="MFS_dom"/>
</dbReference>
<organism evidence="7 8">
    <name type="scientific">Parthenolecanium corni</name>
    <dbReference type="NCBI Taxonomy" id="536013"/>
    <lineage>
        <taxon>Eukaryota</taxon>
        <taxon>Metazoa</taxon>
        <taxon>Ecdysozoa</taxon>
        <taxon>Arthropoda</taxon>
        <taxon>Hexapoda</taxon>
        <taxon>Insecta</taxon>
        <taxon>Pterygota</taxon>
        <taxon>Neoptera</taxon>
        <taxon>Paraneoptera</taxon>
        <taxon>Hemiptera</taxon>
        <taxon>Sternorrhyncha</taxon>
        <taxon>Coccoidea</taxon>
        <taxon>Coccidae</taxon>
        <taxon>Parthenolecanium</taxon>
    </lineage>
</organism>
<evidence type="ECO:0000259" key="6">
    <source>
        <dbReference type="PROSITE" id="PS50850"/>
    </source>
</evidence>
<reference evidence="7 8" key="1">
    <citation type="submission" date="2024-03" db="EMBL/GenBank/DDBJ databases">
        <title>Adaptation during the transition from Ophiocordyceps entomopathogen to insect associate is accompanied by gene loss and intensified selection.</title>
        <authorList>
            <person name="Ward C.M."/>
            <person name="Onetto C.A."/>
            <person name="Borneman A.R."/>
        </authorList>
    </citation>
    <scope>NUCLEOTIDE SEQUENCE [LARGE SCALE GENOMIC DNA]</scope>
    <source>
        <strain evidence="7">AWRI1</strain>
        <tissue evidence="7">Single Adult Female</tissue>
    </source>
</reference>
<dbReference type="PANTHER" id="PTHR24064">
    <property type="entry name" value="SOLUTE CARRIER FAMILY 22 MEMBER"/>
    <property type="match status" value="1"/>
</dbReference>
<feature type="transmembrane region" description="Helical" evidence="5">
    <location>
        <begin position="396"/>
        <end position="419"/>
    </location>
</feature>